<dbReference type="SMART" id="SM00347">
    <property type="entry name" value="HTH_MARR"/>
    <property type="match status" value="1"/>
</dbReference>
<keyword evidence="6" id="KW-1185">Reference proteome</keyword>
<accession>A0ABQ5QVC5</accession>
<dbReference type="InterPro" id="IPR023187">
    <property type="entry name" value="Tscrpt_reg_MarR-type_CS"/>
</dbReference>
<proteinExistence type="predicted"/>
<comment type="caution">
    <text evidence="5">The sequence shown here is derived from an EMBL/GenBank/DDBJ whole genome shotgun (WGS) entry which is preliminary data.</text>
</comment>
<feature type="domain" description="HTH marR-type" evidence="4">
    <location>
        <begin position="8"/>
        <end position="145"/>
    </location>
</feature>
<dbReference type="InterPro" id="IPR036390">
    <property type="entry name" value="WH_DNA-bd_sf"/>
</dbReference>
<dbReference type="EMBL" id="BSDI01000015">
    <property type="protein sequence ID" value="GLH98225.1"/>
    <property type="molecule type" value="Genomic_DNA"/>
</dbReference>
<dbReference type="Gene3D" id="1.10.10.10">
    <property type="entry name" value="Winged helix-like DNA-binding domain superfamily/Winged helix DNA-binding domain"/>
    <property type="match status" value="1"/>
</dbReference>
<dbReference type="SUPFAM" id="SSF46785">
    <property type="entry name" value="Winged helix' DNA-binding domain"/>
    <property type="match status" value="1"/>
</dbReference>
<evidence type="ECO:0000256" key="3">
    <source>
        <dbReference type="ARBA" id="ARBA00023163"/>
    </source>
</evidence>
<dbReference type="PRINTS" id="PR00598">
    <property type="entry name" value="HTHMARR"/>
</dbReference>
<gene>
    <name evidence="5" type="ORF">Pa4123_35000</name>
</gene>
<evidence type="ECO:0000256" key="2">
    <source>
        <dbReference type="ARBA" id="ARBA00023125"/>
    </source>
</evidence>
<name>A0ABQ5QVC5_9ACTN</name>
<dbReference type="PANTHER" id="PTHR33164">
    <property type="entry name" value="TRANSCRIPTIONAL REGULATOR, MARR FAMILY"/>
    <property type="match status" value="1"/>
</dbReference>
<dbReference type="Proteomes" id="UP001144280">
    <property type="component" value="Unassembled WGS sequence"/>
</dbReference>
<dbReference type="InterPro" id="IPR036388">
    <property type="entry name" value="WH-like_DNA-bd_sf"/>
</dbReference>
<keyword evidence="3" id="KW-0804">Transcription</keyword>
<keyword evidence="1" id="KW-0805">Transcription regulation</keyword>
<sequence>MKLAVMDDVPLGRLVALAGRLATQRWQQLLTEEFDLTPSGMNVVMTLLREGELPHGEVAGHCMVRPATLTGIIDTLEKSGYVERRRSAGDRRAVTLALTEHGAERGRRLVAYMHRGAPLTTVDADPAKAAVVREFLLELIRKLHTGEESDERSR</sequence>
<evidence type="ECO:0000259" key="4">
    <source>
        <dbReference type="PROSITE" id="PS50995"/>
    </source>
</evidence>
<dbReference type="InterPro" id="IPR039422">
    <property type="entry name" value="MarR/SlyA-like"/>
</dbReference>
<dbReference type="PROSITE" id="PS50995">
    <property type="entry name" value="HTH_MARR_2"/>
    <property type="match status" value="1"/>
</dbReference>
<evidence type="ECO:0000256" key="1">
    <source>
        <dbReference type="ARBA" id="ARBA00023015"/>
    </source>
</evidence>
<protein>
    <recommendedName>
        <fullName evidence="4">HTH marR-type domain-containing protein</fullName>
    </recommendedName>
</protein>
<organism evidence="5 6">
    <name type="scientific">Phytohabitans aurantiacus</name>
    <dbReference type="NCBI Taxonomy" id="3016789"/>
    <lineage>
        <taxon>Bacteria</taxon>
        <taxon>Bacillati</taxon>
        <taxon>Actinomycetota</taxon>
        <taxon>Actinomycetes</taxon>
        <taxon>Micromonosporales</taxon>
        <taxon>Micromonosporaceae</taxon>
    </lineage>
</organism>
<dbReference type="PANTHER" id="PTHR33164:SF43">
    <property type="entry name" value="HTH-TYPE TRANSCRIPTIONAL REPRESSOR YETL"/>
    <property type="match status" value="1"/>
</dbReference>
<reference evidence="5" key="1">
    <citation type="submission" date="2022-12" db="EMBL/GenBank/DDBJ databases">
        <title>New Phytohabitans aurantiacus sp. RD004123 nov., an actinomycete isolated from soil.</title>
        <authorList>
            <person name="Triningsih D.W."/>
            <person name="Harunari E."/>
            <person name="Igarashi Y."/>
        </authorList>
    </citation>
    <scope>NUCLEOTIDE SEQUENCE</scope>
    <source>
        <strain evidence="5">RD004123</strain>
    </source>
</reference>
<evidence type="ECO:0000313" key="6">
    <source>
        <dbReference type="Proteomes" id="UP001144280"/>
    </source>
</evidence>
<evidence type="ECO:0000313" key="5">
    <source>
        <dbReference type="EMBL" id="GLH98225.1"/>
    </source>
</evidence>
<dbReference type="RefSeq" id="WP_281896908.1">
    <property type="nucleotide sequence ID" value="NZ_BSDI01000015.1"/>
</dbReference>
<dbReference type="InterPro" id="IPR000835">
    <property type="entry name" value="HTH_MarR-typ"/>
</dbReference>
<dbReference type="Pfam" id="PF01047">
    <property type="entry name" value="MarR"/>
    <property type="match status" value="1"/>
</dbReference>
<dbReference type="PROSITE" id="PS01117">
    <property type="entry name" value="HTH_MARR_1"/>
    <property type="match status" value="1"/>
</dbReference>
<keyword evidence="2" id="KW-0238">DNA-binding</keyword>